<evidence type="ECO:0000313" key="14">
    <source>
        <dbReference type="Proteomes" id="UP000001646"/>
    </source>
</evidence>
<dbReference type="Ensembl" id="ENSACAT00000053722.1">
    <property type="protein sequence ID" value="ENSACAP00000025842.1"/>
    <property type="gene ID" value="ENSACAG00000045458.1"/>
</dbReference>
<comment type="subcellular location">
    <subcellularLocation>
        <location evidence="2">Membrane</location>
    </subcellularLocation>
</comment>
<evidence type="ECO:0000313" key="13">
    <source>
        <dbReference type="Ensembl" id="ENSACAP00000025842.1"/>
    </source>
</evidence>
<proteinExistence type="inferred from homology"/>
<reference evidence="13" key="3">
    <citation type="submission" date="2025-09" db="UniProtKB">
        <authorList>
            <consortium name="Ensembl"/>
        </authorList>
    </citation>
    <scope>IDENTIFICATION</scope>
</reference>
<evidence type="ECO:0000256" key="3">
    <source>
        <dbReference type="ARBA" id="ARBA00010617"/>
    </source>
</evidence>
<evidence type="ECO:0000256" key="12">
    <source>
        <dbReference type="SAM" id="Phobius"/>
    </source>
</evidence>
<protein>
    <submittedName>
        <fullName evidence="13">Uncharacterized protein</fullName>
    </submittedName>
</protein>
<evidence type="ECO:0000256" key="9">
    <source>
        <dbReference type="ARBA" id="ARBA00023136"/>
    </source>
</evidence>
<evidence type="ECO:0000256" key="8">
    <source>
        <dbReference type="ARBA" id="ARBA00023033"/>
    </source>
</evidence>
<evidence type="ECO:0000256" key="7">
    <source>
        <dbReference type="ARBA" id="ARBA00023004"/>
    </source>
</evidence>
<dbReference type="FunFam" id="1.10.630.10:FF:000004">
    <property type="entry name" value="cytochrome P450 2D15 isoform X1"/>
    <property type="match status" value="1"/>
</dbReference>
<dbReference type="InterPro" id="IPR002401">
    <property type="entry name" value="Cyt_P450_E_grp-I"/>
</dbReference>
<reference evidence="13" key="2">
    <citation type="submission" date="2025-08" db="UniProtKB">
        <authorList>
            <consortium name="Ensembl"/>
        </authorList>
    </citation>
    <scope>IDENTIFICATION</scope>
</reference>
<evidence type="ECO:0000256" key="6">
    <source>
        <dbReference type="ARBA" id="ARBA00023002"/>
    </source>
</evidence>
<dbReference type="PROSITE" id="PS00086">
    <property type="entry name" value="CYTOCHROME_P450"/>
    <property type="match status" value="1"/>
</dbReference>
<evidence type="ECO:0000256" key="1">
    <source>
        <dbReference type="ARBA" id="ARBA00001971"/>
    </source>
</evidence>
<feature type="transmembrane region" description="Helical" evidence="12">
    <location>
        <begin position="6"/>
        <end position="25"/>
    </location>
</feature>
<dbReference type="PANTHER" id="PTHR24300:SF134">
    <property type="entry name" value="CYTOCHROME P450, FAMILY 2, SUBFAMILY AB, POLYPEPTIDE 2-RELATED"/>
    <property type="match status" value="1"/>
</dbReference>
<dbReference type="InterPro" id="IPR001128">
    <property type="entry name" value="Cyt_P450"/>
</dbReference>
<dbReference type="GeneTree" id="ENSGT00940000163166"/>
<dbReference type="AlphaFoldDB" id="A0A803SSA2"/>
<dbReference type="GO" id="GO:0005506">
    <property type="term" value="F:iron ion binding"/>
    <property type="evidence" value="ECO:0007669"/>
    <property type="project" value="InterPro"/>
</dbReference>
<keyword evidence="12" id="KW-1133">Transmembrane helix</keyword>
<comment type="cofactor">
    <cofactor evidence="1 10">
        <name>heme</name>
        <dbReference type="ChEBI" id="CHEBI:30413"/>
    </cofactor>
</comment>
<dbReference type="GO" id="GO:0005737">
    <property type="term" value="C:cytoplasm"/>
    <property type="evidence" value="ECO:0000318"/>
    <property type="project" value="GO_Central"/>
</dbReference>
<dbReference type="InParanoid" id="A0A803SSA2"/>
<keyword evidence="4 10" id="KW-0349">Heme</keyword>
<dbReference type="PRINTS" id="PR00385">
    <property type="entry name" value="P450"/>
</dbReference>
<dbReference type="OrthoDB" id="1055148at2759"/>
<evidence type="ECO:0000256" key="11">
    <source>
        <dbReference type="RuleBase" id="RU000461"/>
    </source>
</evidence>
<evidence type="ECO:0000256" key="5">
    <source>
        <dbReference type="ARBA" id="ARBA00022723"/>
    </source>
</evidence>
<reference evidence="13" key="1">
    <citation type="submission" date="2009-12" db="EMBL/GenBank/DDBJ databases">
        <title>The Genome Sequence of Anolis carolinensis (Green Anole Lizard).</title>
        <authorList>
            <consortium name="The Genome Sequencing Platform"/>
            <person name="Di Palma F."/>
            <person name="Alfoldi J."/>
            <person name="Heiman D."/>
            <person name="Young S."/>
            <person name="Grabherr M."/>
            <person name="Johnson J."/>
            <person name="Lander E.S."/>
            <person name="Lindblad-Toh K."/>
        </authorList>
    </citation>
    <scope>NUCLEOTIDE SEQUENCE [LARGE SCALE GENOMIC DNA]</scope>
    <source>
        <strain evidence="13">JBL SC #1</strain>
    </source>
</reference>
<accession>A0A803SSA2</accession>
<name>A0A803SSA2_ANOCA</name>
<dbReference type="GO" id="GO:0006805">
    <property type="term" value="P:xenobiotic metabolic process"/>
    <property type="evidence" value="ECO:0000318"/>
    <property type="project" value="GO_Central"/>
</dbReference>
<keyword evidence="7 10" id="KW-0408">Iron</keyword>
<keyword evidence="12" id="KW-0812">Transmembrane</keyword>
<sequence>MADIQLSLTALLAILLLLYFLKIWWSHRRYPPGPLSLPIIGGLWRIRFGIGLNVNTSIKMAKQYGNVCTFWLGDFPIVLLSGFETVKEGLIIHSEEFSGRGTSAYIKFIGKGKGITFSNGDLWKQQRRFAMITMKKLGTGKKSMESQIEVDAQKLIEIFAREKGQPFDPALPIINSVSNVTCVMLFGHRFPLEDENFKELIDAIEYIFKFGGSPIHILFEMFPWLMKRLPGPHLKTLESTEVMISFGKKEIHKHKEQLSSHEPKDFIDYYLLHIEKEQKTDPTSIFDEDNLVHCISDLFIAGTHISALFMQWAILLLANRPDIQDKIIKEIEDVLGSSSICYEDHKQLPYTNAVFHEVMRYRFVVLIGTGRQTTKDVNIGSFFIPKETVIIPDMYAILHDPQHWETPEEFNPNHFLDKDGNFVTRKEFLVFGAGARVCLGEQLGRMQYFLFLTNLLKAFHFQLPPGVKELSEDNVVGALLSPKPYKICAVPRKSSS</sequence>
<dbReference type="InterPro" id="IPR036396">
    <property type="entry name" value="Cyt_P450_sf"/>
</dbReference>
<dbReference type="InterPro" id="IPR050182">
    <property type="entry name" value="Cytochrome_P450_fam2"/>
</dbReference>
<evidence type="ECO:0000256" key="4">
    <source>
        <dbReference type="ARBA" id="ARBA00022617"/>
    </source>
</evidence>
<dbReference type="GO" id="GO:0020037">
    <property type="term" value="F:heme binding"/>
    <property type="evidence" value="ECO:0000318"/>
    <property type="project" value="GO_Central"/>
</dbReference>
<dbReference type="GO" id="GO:0006082">
    <property type="term" value="P:organic acid metabolic process"/>
    <property type="evidence" value="ECO:0000318"/>
    <property type="project" value="GO_Central"/>
</dbReference>
<keyword evidence="9 12" id="KW-0472">Membrane</keyword>
<dbReference type="PANTHER" id="PTHR24300">
    <property type="entry name" value="CYTOCHROME P450 508A4-RELATED"/>
    <property type="match status" value="1"/>
</dbReference>
<dbReference type="Gene3D" id="1.10.630.10">
    <property type="entry name" value="Cytochrome P450"/>
    <property type="match status" value="1"/>
</dbReference>
<dbReference type="InterPro" id="IPR017972">
    <property type="entry name" value="Cyt_P450_CS"/>
</dbReference>
<keyword evidence="6 11" id="KW-0560">Oxidoreductase</keyword>
<evidence type="ECO:0000256" key="2">
    <source>
        <dbReference type="ARBA" id="ARBA00004370"/>
    </source>
</evidence>
<dbReference type="GO" id="GO:0016712">
    <property type="term" value="F:oxidoreductase activity, acting on paired donors, with incorporation or reduction of molecular oxygen, reduced flavin or flavoprotein as one donor, and incorporation of one atom of oxygen"/>
    <property type="evidence" value="ECO:0000318"/>
    <property type="project" value="GO_Central"/>
</dbReference>
<dbReference type="GO" id="GO:0016020">
    <property type="term" value="C:membrane"/>
    <property type="evidence" value="ECO:0007669"/>
    <property type="project" value="UniProtKB-SubCell"/>
</dbReference>
<keyword evidence="8 11" id="KW-0503">Monooxygenase</keyword>
<dbReference type="KEGG" id="acs:100563160"/>
<feature type="binding site" description="axial binding residue" evidence="10">
    <location>
        <position position="438"/>
    </location>
    <ligand>
        <name>heme</name>
        <dbReference type="ChEBI" id="CHEBI:30413"/>
    </ligand>
    <ligandPart>
        <name>Fe</name>
        <dbReference type="ChEBI" id="CHEBI:18248"/>
    </ligandPart>
</feature>
<evidence type="ECO:0000256" key="10">
    <source>
        <dbReference type="PIRSR" id="PIRSR602401-1"/>
    </source>
</evidence>
<keyword evidence="5 10" id="KW-0479">Metal-binding</keyword>
<organism evidence="13 14">
    <name type="scientific">Anolis carolinensis</name>
    <name type="common">Green anole</name>
    <name type="synonym">American chameleon</name>
    <dbReference type="NCBI Taxonomy" id="28377"/>
    <lineage>
        <taxon>Eukaryota</taxon>
        <taxon>Metazoa</taxon>
        <taxon>Chordata</taxon>
        <taxon>Craniata</taxon>
        <taxon>Vertebrata</taxon>
        <taxon>Euteleostomi</taxon>
        <taxon>Lepidosauria</taxon>
        <taxon>Squamata</taxon>
        <taxon>Bifurcata</taxon>
        <taxon>Unidentata</taxon>
        <taxon>Episquamata</taxon>
        <taxon>Toxicofera</taxon>
        <taxon>Iguania</taxon>
        <taxon>Dactyloidae</taxon>
        <taxon>Anolis</taxon>
    </lineage>
</organism>
<dbReference type="SUPFAM" id="SSF48264">
    <property type="entry name" value="Cytochrome P450"/>
    <property type="match status" value="1"/>
</dbReference>
<dbReference type="PRINTS" id="PR00463">
    <property type="entry name" value="EP450I"/>
</dbReference>
<dbReference type="Pfam" id="PF00067">
    <property type="entry name" value="p450"/>
    <property type="match status" value="1"/>
</dbReference>
<comment type="similarity">
    <text evidence="3 11">Belongs to the cytochrome P450 family.</text>
</comment>
<dbReference type="Proteomes" id="UP000001646">
    <property type="component" value="Unplaced"/>
</dbReference>
<keyword evidence="14" id="KW-1185">Reference proteome</keyword>